<keyword evidence="1" id="KW-0812">Transmembrane</keyword>
<accession>A0A9W6DML8</accession>
<sequence>MRKDDQSSDLLRKAYSVNWSALQTGDNGNSEQRLKILELRSKLAEYNSALMSQIAINKQPNPQVDELENLRDWLKVEVSENSGLHGPGSLVWFTEQGDEPNLENKLVVLSSKNVNQDKFTRFILKHAGKLLLSLPFIPVKRRNFPTRETLGNPPVFQIYSSTDDIISVGNKIATVLASLLTTIPVVVLNFISSINLRLGLIVMFTLLFSSVLAFMGNASRVEVFGASAAFAAVQVVFVGSVSRP</sequence>
<proteinExistence type="predicted"/>
<dbReference type="EMBL" id="BROQ01000058">
    <property type="protein sequence ID" value="GKZ22834.1"/>
    <property type="molecule type" value="Genomic_DNA"/>
</dbReference>
<organism evidence="3 4">
    <name type="scientific">Aspergillus brasiliensis</name>
    <dbReference type="NCBI Taxonomy" id="319629"/>
    <lineage>
        <taxon>Eukaryota</taxon>
        <taxon>Fungi</taxon>
        <taxon>Dikarya</taxon>
        <taxon>Ascomycota</taxon>
        <taxon>Pezizomycotina</taxon>
        <taxon>Eurotiomycetes</taxon>
        <taxon>Eurotiomycetidae</taxon>
        <taxon>Eurotiales</taxon>
        <taxon>Aspergillaceae</taxon>
        <taxon>Aspergillus</taxon>
        <taxon>Aspergillus subgen. Circumdati</taxon>
    </lineage>
</organism>
<evidence type="ECO:0000256" key="1">
    <source>
        <dbReference type="SAM" id="Phobius"/>
    </source>
</evidence>
<dbReference type="PANTHER" id="PTHR34502">
    <property type="entry name" value="DUF6594 DOMAIN-CONTAINING PROTEIN-RELATED"/>
    <property type="match status" value="1"/>
</dbReference>
<feature type="domain" description="DUF6594" evidence="2">
    <location>
        <begin position="9"/>
        <end position="235"/>
    </location>
</feature>
<evidence type="ECO:0000259" key="2">
    <source>
        <dbReference type="Pfam" id="PF20237"/>
    </source>
</evidence>
<gene>
    <name evidence="3" type="ORF">AbraCBS73388_009014</name>
</gene>
<dbReference type="PANTHER" id="PTHR34502:SF5">
    <property type="entry name" value="DUF6594 DOMAIN-CONTAINING PROTEIN"/>
    <property type="match status" value="1"/>
</dbReference>
<dbReference type="Proteomes" id="UP001143548">
    <property type="component" value="Unassembled WGS sequence"/>
</dbReference>
<dbReference type="AlphaFoldDB" id="A0A9W6DML8"/>
<comment type="caution">
    <text evidence="3">The sequence shown here is derived from an EMBL/GenBank/DDBJ whole genome shotgun (WGS) entry which is preliminary data.</text>
</comment>
<protein>
    <recommendedName>
        <fullName evidence="2">DUF6594 domain-containing protein</fullName>
    </recommendedName>
</protein>
<reference evidence="3" key="1">
    <citation type="submission" date="2022-07" db="EMBL/GenBank/DDBJ databases">
        <title>Taxonomy of Aspergillus series Nigri: significant species reduction supported by multi-species coalescent approaches.</title>
        <authorList>
            <person name="Bian C."/>
            <person name="Kusuya Y."/>
            <person name="Sklenar F."/>
            <person name="D'hooge E."/>
            <person name="Yaguchi T."/>
            <person name="Takahashi H."/>
            <person name="Hubka V."/>
        </authorList>
    </citation>
    <scope>NUCLEOTIDE SEQUENCE</scope>
    <source>
        <strain evidence="3">CBS 733.88</strain>
    </source>
</reference>
<name>A0A9W6DML8_9EURO</name>
<feature type="transmembrane region" description="Helical" evidence="1">
    <location>
        <begin position="198"/>
        <end position="217"/>
    </location>
</feature>
<keyword evidence="1" id="KW-0472">Membrane</keyword>
<evidence type="ECO:0000313" key="3">
    <source>
        <dbReference type="EMBL" id="GKZ22834.1"/>
    </source>
</evidence>
<feature type="transmembrane region" description="Helical" evidence="1">
    <location>
        <begin position="223"/>
        <end position="241"/>
    </location>
</feature>
<evidence type="ECO:0000313" key="4">
    <source>
        <dbReference type="Proteomes" id="UP001143548"/>
    </source>
</evidence>
<dbReference type="Pfam" id="PF20237">
    <property type="entry name" value="DUF6594"/>
    <property type="match status" value="1"/>
</dbReference>
<feature type="transmembrane region" description="Helical" evidence="1">
    <location>
        <begin position="172"/>
        <end position="191"/>
    </location>
</feature>
<dbReference type="InterPro" id="IPR046529">
    <property type="entry name" value="DUF6594"/>
</dbReference>
<keyword evidence="1" id="KW-1133">Transmembrane helix</keyword>